<dbReference type="EMBL" id="BJVJ01000052">
    <property type="protein sequence ID" value="GEL25375.1"/>
    <property type="molecule type" value="Genomic_DNA"/>
</dbReference>
<keyword evidence="1" id="KW-0560">Oxidoreductase</keyword>
<protein>
    <submittedName>
        <fullName evidence="1">4-hydroxyacetophenone monooxygenase</fullName>
    </submittedName>
</protein>
<dbReference type="RefSeq" id="WP_147111455.1">
    <property type="nucleotide sequence ID" value="NZ_BJVJ01000052.1"/>
</dbReference>
<evidence type="ECO:0000313" key="2">
    <source>
        <dbReference type="Proteomes" id="UP000321685"/>
    </source>
</evidence>
<comment type="caution">
    <text evidence="1">The sequence shown here is derived from an EMBL/GenBank/DDBJ whole genome shotgun (WGS) entry which is preliminary data.</text>
</comment>
<reference evidence="1 2" key="1">
    <citation type="submission" date="2019-07" db="EMBL/GenBank/DDBJ databases">
        <title>Whole genome shotgun sequence of Pseudonocardia sulfidoxydans NBRC 16205.</title>
        <authorList>
            <person name="Hosoyama A."/>
            <person name="Uohara A."/>
            <person name="Ohji S."/>
            <person name="Ichikawa N."/>
        </authorList>
    </citation>
    <scope>NUCLEOTIDE SEQUENCE [LARGE SCALE GENOMIC DNA]</scope>
    <source>
        <strain evidence="1 2">NBRC 16205</strain>
    </source>
</reference>
<organism evidence="1 2">
    <name type="scientific">Pseudonocardia sulfidoxydans NBRC 16205</name>
    <dbReference type="NCBI Taxonomy" id="1223511"/>
    <lineage>
        <taxon>Bacteria</taxon>
        <taxon>Bacillati</taxon>
        <taxon>Actinomycetota</taxon>
        <taxon>Actinomycetes</taxon>
        <taxon>Pseudonocardiales</taxon>
        <taxon>Pseudonocardiaceae</taxon>
        <taxon>Pseudonocardia</taxon>
    </lineage>
</organism>
<evidence type="ECO:0000313" key="1">
    <source>
        <dbReference type="EMBL" id="GEL25375.1"/>
    </source>
</evidence>
<keyword evidence="2" id="KW-1185">Reference proteome</keyword>
<dbReference type="PRINTS" id="PR00469">
    <property type="entry name" value="PNDRDTASEII"/>
</dbReference>
<dbReference type="PANTHER" id="PTHR42877:SF4">
    <property type="entry name" value="FAD_NAD(P)-BINDING DOMAIN-CONTAINING PROTEIN-RELATED"/>
    <property type="match status" value="1"/>
</dbReference>
<accession>A0A511DKQ8</accession>
<dbReference type="InterPro" id="IPR036188">
    <property type="entry name" value="FAD/NAD-bd_sf"/>
</dbReference>
<dbReference type="OrthoDB" id="5168853at2"/>
<dbReference type="GO" id="GO:0004497">
    <property type="term" value="F:monooxygenase activity"/>
    <property type="evidence" value="ECO:0007669"/>
    <property type="project" value="UniProtKB-KW"/>
</dbReference>
<dbReference type="InterPro" id="IPR051209">
    <property type="entry name" value="FAD-bind_Monooxygenase_sf"/>
</dbReference>
<gene>
    <name evidence="1" type="ORF">PSU4_43290</name>
</gene>
<dbReference type="Gene3D" id="3.50.50.60">
    <property type="entry name" value="FAD/NAD(P)-binding domain"/>
    <property type="match status" value="2"/>
</dbReference>
<proteinExistence type="predicted"/>
<dbReference type="Proteomes" id="UP000321685">
    <property type="component" value="Unassembled WGS sequence"/>
</dbReference>
<dbReference type="Pfam" id="PF13738">
    <property type="entry name" value="Pyr_redox_3"/>
    <property type="match status" value="1"/>
</dbReference>
<dbReference type="PANTHER" id="PTHR42877">
    <property type="entry name" value="L-ORNITHINE N(5)-MONOOXYGENASE-RELATED"/>
    <property type="match status" value="1"/>
</dbReference>
<dbReference type="AlphaFoldDB" id="A0A511DKQ8"/>
<dbReference type="SUPFAM" id="SSF51905">
    <property type="entry name" value="FAD/NAD(P)-binding domain"/>
    <property type="match status" value="2"/>
</dbReference>
<sequence>MNERIGAAVPGEIVTVDTAVVGSGFAGLGMAVKLDEAGRRDWLILEKGDTLGGTWRDNEYPGCACDVESHLYSFSFRQNPAWTRTFARQPEIRAYLEDVADHYRLRDRIRYGAHVTGAEWDGTGWDVRLADGSTIRARFVVFGTGALHDPAIPDIEGLDRFAGTAFHSAQWDHSRELRGTRVAVIGTGASAVQFVPAIAPDVESLTLFQRTAPWVLPKGDKPISDDARRRYRRFPLLQRLARTALYWRHEVLVAGFMNPRLMKVIGRVATTYLDRSFANDPALKAKVTPDFTIGCKRILLSNDYYPALRRDNVHVETTGIARVTETGVVTADGVEHPCDTIVFGTGFTIADSLSRMTITGRDGAKLGDAWRGGMQALLGTTVAGFPNLFLLTGPNTGLGHSSMVLMIESQIPYVLDAMDTVDRHRATAIDTVRERQDDFNTEVQAKLEKAVWSQGGCNSWYLDEHGRNRTLWPGATFTYRRRTRRIDPADHVLI</sequence>
<keyword evidence="1" id="KW-0503">Monooxygenase</keyword>
<name>A0A511DKQ8_9PSEU</name>